<name>A0A0C1QQ99_9RICK</name>
<comment type="caution">
    <text evidence="1">The sequence shown here is derived from an EMBL/GenBank/DDBJ whole genome shotgun (WGS) entry which is preliminary data.</text>
</comment>
<dbReference type="Proteomes" id="UP000031258">
    <property type="component" value="Unassembled WGS sequence"/>
</dbReference>
<proteinExistence type="predicted"/>
<gene>
    <name evidence="1" type="ORF">NF27_BR00010</name>
</gene>
<evidence type="ECO:0000313" key="1">
    <source>
        <dbReference type="EMBL" id="KIE06063.1"/>
    </source>
</evidence>
<dbReference type="EMBL" id="JSWE01000043">
    <property type="protein sequence ID" value="KIE06063.1"/>
    <property type="molecule type" value="Genomic_DNA"/>
</dbReference>
<sequence>MFSDKQEYKVVDPFKEEFRRQGWEMAFAEYVYTQFKLHHYIRKSEKYFEEKARKGIPNLINYNQNINFNLHNEHLKSM</sequence>
<protein>
    <submittedName>
        <fullName evidence="1">Uncharacterized protein</fullName>
    </submittedName>
</protein>
<organism evidence="1 2">
    <name type="scientific">Candidatus Jidaibacter acanthamoebae</name>
    <dbReference type="NCBI Taxonomy" id="86105"/>
    <lineage>
        <taxon>Bacteria</taxon>
        <taxon>Pseudomonadati</taxon>
        <taxon>Pseudomonadota</taxon>
        <taxon>Alphaproteobacteria</taxon>
        <taxon>Rickettsiales</taxon>
        <taxon>Candidatus Midichloriaceae</taxon>
        <taxon>Candidatus Jidaibacter</taxon>
    </lineage>
</organism>
<dbReference type="AlphaFoldDB" id="A0A0C1QQ99"/>
<accession>A0A0C1QQ99</accession>
<evidence type="ECO:0000313" key="2">
    <source>
        <dbReference type="Proteomes" id="UP000031258"/>
    </source>
</evidence>
<dbReference type="STRING" id="86105.NF27_BR00010"/>
<reference evidence="1 2" key="1">
    <citation type="submission" date="2014-11" db="EMBL/GenBank/DDBJ databases">
        <title>A Rickettsiales Symbiont of Amoebae With Ancient Features.</title>
        <authorList>
            <person name="Schulz F."/>
            <person name="Martijn J."/>
            <person name="Wascher F."/>
            <person name="Kostanjsek R."/>
            <person name="Ettema T.J."/>
            <person name="Horn M."/>
        </authorList>
    </citation>
    <scope>NUCLEOTIDE SEQUENCE [LARGE SCALE GENOMIC DNA]</scope>
    <source>
        <strain evidence="1 2">UWC36</strain>
    </source>
</reference>
<keyword evidence="2" id="KW-1185">Reference proteome</keyword>